<dbReference type="InterPro" id="IPR036515">
    <property type="entry name" value="Transposase_17_sf"/>
</dbReference>
<reference evidence="2 3" key="1">
    <citation type="submission" date="2018-08" db="EMBL/GenBank/DDBJ databases">
        <title>Salinimonas sediminis sp. nov., a piezophilic bacterium isolated from a deep-sea sediment sample from the New Britain Trench.</title>
        <authorList>
            <person name="Cao J."/>
        </authorList>
    </citation>
    <scope>NUCLEOTIDE SEQUENCE [LARGE SCALE GENOMIC DNA]</scope>
    <source>
        <strain evidence="2 3">N102</strain>
    </source>
</reference>
<evidence type="ECO:0000259" key="1">
    <source>
        <dbReference type="SMART" id="SM01321"/>
    </source>
</evidence>
<dbReference type="Proteomes" id="UP000262073">
    <property type="component" value="Chromosome"/>
</dbReference>
<dbReference type="PANTHER" id="PTHR34322:SF2">
    <property type="entry name" value="TRANSPOSASE IS200-LIKE DOMAIN-CONTAINING PROTEIN"/>
    <property type="match status" value="1"/>
</dbReference>
<dbReference type="Gene3D" id="3.30.70.1290">
    <property type="entry name" value="Transposase IS200-like"/>
    <property type="match status" value="1"/>
</dbReference>
<dbReference type="KEGG" id="salm:D0Y50_11965"/>
<dbReference type="PANTHER" id="PTHR34322">
    <property type="entry name" value="TRANSPOSASE, Y1_TNP DOMAIN-CONTAINING"/>
    <property type="match status" value="1"/>
</dbReference>
<feature type="domain" description="Transposase IS200-like" evidence="1">
    <location>
        <begin position="14"/>
        <end position="190"/>
    </location>
</feature>
<sequence length="327" mass="37372">MPSARKTQICLNDTPYYHCISRCVRRAWLCGNDVLTGHSYEHRRAWVEKRLHFLAGIFAIDVCAYAVMSNHTHVVLHIDKPLADTLTTVAVLQRWHRLYKGTLLSAKYLCPQQRRSLSQAEVATVEATAGIWRERLADISWFMRALNEYIARQANQEDECTGRFWEGRFKSQALLSDTALLACMAYVDLNPVRAGIASTPAASLYTSIRHRLRHSHRQRPVAPLMAFNDQTTLCPSRSCIPFSFTDYLELINTTGRFKIKGKSCLSDTLAPLLHQLGLKPEQWLALTQGFEQCFHRAAGDMESLLRYRNNHNLSRIADRRNAQRLLG</sequence>
<dbReference type="RefSeq" id="WP_117317158.1">
    <property type="nucleotide sequence ID" value="NZ_CP031769.1"/>
</dbReference>
<keyword evidence="3" id="KW-1185">Reference proteome</keyword>
<dbReference type="EMBL" id="CP031769">
    <property type="protein sequence ID" value="AXR07001.1"/>
    <property type="molecule type" value="Genomic_DNA"/>
</dbReference>
<accession>A0A346NN94</accession>
<dbReference type="GO" id="GO:0004803">
    <property type="term" value="F:transposase activity"/>
    <property type="evidence" value="ECO:0007669"/>
    <property type="project" value="InterPro"/>
</dbReference>
<dbReference type="SMART" id="SM01321">
    <property type="entry name" value="Y1_Tnp"/>
    <property type="match status" value="1"/>
</dbReference>
<protein>
    <submittedName>
        <fullName evidence="2">Transposase</fullName>
    </submittedName>
</protein>
<name>A0A346NN94_9ALTE</name>
<dbReference type="OrthoDB" id="9814067at2"/>
<dbReference type="GO" id="GO:0006313">
    <property type="term" value="P:DNA transposition"/>
    <property type="evidence" value="ECO:0007669"/>
    <property type="project" value="InterPro"/>
</dbReference>
<proteinExistence type="predicted"/>
<dbReference type="InterPro" id="IPR002686">
    <property type="entry name" value="Transposase_17"/>
</dbReference>
<gene>
    <name evidence="2" type="ORF">D0Y50_11965</name>
</gene>
<evidence type="ECO:0000313" key="3">
    <source>
        <dbReference type="Proteomes" id="UP000262073"/>
    </source>
</evidence>
<dbReference type="SUPFAM" id="SSF143422">
    <property type="entry name" value="Transposase IS200-like"/>
    <property type="match status" value="1"/>
</dbReference>
<dbReference type="GO" id="GO:0003677">
    <property type="term" value="F:DNA binding"/>
    <property type="evidence" value="ECO:0007669"/>
    <property type="project" value="InterPro"/>
</dbReference>
<evidence type="ECO:0000313" key="2">
    <source>
        <dbReference type="EMBL" id="AXR07001.1"/>
    </source>
</evidence>
<organism evidence="2 3">
    <name type="scientific">Salinimonas sediminis</name>
    <dbReference type="NCBI Taxonomy" id="2303538"/>
    <lineage>
        <taxon>Bacteria</taxon>
        <taxon>Pseudomonadati</taxon>
        <taxon>Pseudomonadota</taxon>
        <taxon>Gammaproteobacteria</taxon>
        <taxon>Alteromonadales</taxon>
        <taxon>Alteromonadaceae</taxon>
        <taxon>Alteromonas/Salinimonas group</taxon>
        <taxon>Salinimonas</taxon>
    </lineage>
</organism>
<dbReference type="AlphaFoldDB" id="A0A346NN94"/>